<dbReference type="STRING" id="698762.SAMN00808754_2167"/>
<evidence type="ECO:0000256" key="4">
    <source>
        <dbReference type="ARBA" id="ARBA00023136"/>
    </source>
</evidence>
<feature type="transmembrane region" description="Helical" evidence="5">
    <location>
        <begin position="18"/>
        <end position="37"/>
    </location>
</feature>
<keyword evidence="5" id="KW-0653">Protein transport</keyword>
<comment type="subunit">
    <text evidence="5">Forms a complex with TatA.</text>
</comment>
<dbReference type="HAMAP" id="MF_00902">
    <property type="entry name" value="TatC"/>
    <property type="match status" value="1"/>
</dbReference>
<reference evidence="6 7" key="1">
    <citation type="submission" date="2017-04" db="EMBL/GenBank/DDBJ databases">
        <authorList>
            <person name="Afonso C.L."/>
            <person name="Miller P.J."/>
            <person name="Scott M.A."/>
            <person name="Spackman E."/>
            <person name="Goraichik I."/>
            <person name="Dimitrov K.M."/>
            <person name="Suarez D.L."/>
            <person name="Swayne D.E."/>
        </authorList>
    </citation>
    <scope>NUCLEOTIDE SEQUENCE [LARGE SCALE GENOMIC DNA]</scope>
    <source>
        <strain evidence="6 7">ToBE</strain>
    </source>
</reference>
<evidence type="ECO:0000313" key="6">
    <source>
        <dbReference type="EMBL" id="SMB98165.1"/>
    </source>
</evidence>
<evidence type="ECO:0000256" key="5">
    <source>
        <dbReference type="HAMAP-Rule" id="MF_00902"/>
    </source>
</evidence>
<evidence type="ECO:0000313" key="7">
    <source>
        <dbReference type="Proteomes" id="UP000192569"/>
    </source>
</evidence>
<comment type="subcellular location">
    <subcellularLocation>
        <location evidence="5">Cell membrane</location>
        <topology evidence="5">Multi-pass membrane protein</topology>
    </subcellularLocation>
    <subcellularLocation>
        <location evidence="1">Membrane</location>
        <topology evidence="1">Multi-pass membrane protein</topology>
    </subcellularLocation>
</comment>
<dbReference type="OrthoDB" id="9777044at2"/>
<comment type="caution">
    <text evidence="5">Lacks conserved residue(s) required for the propagation of feature annotation.</text>
</comment>
<dbReference type="AlphaFoldDB" id="A0A1W1VXT2"/>
<evidence type="ECO:0000256" key="1">
    <source>
        <dbReference type="ARBA" id="ARBA00004141"/>
    </source>
</evidence>
<feature type="transmembrane region" description="Helical" evidence="5">
    <location>
        <begin position="103"/>
        <end position="131"/>
    </location>
</feature>
<feature type="transmembrane region" description="Helical" evidence="5">
    <location>
        <begin position="71"/>
        <end position="96"/>
    </location>
</feature>
<dbReference type="PRINTS" id="PR01840">
    <property type="entry name" value="TATCFAMILY"/>
</dbReference>
<feature type="transmembrane region" description="Helical" evidence="5">
    <location>
        <begin position="192"/>
        <end position="208"/>
    </location>
</feature>
<keyword evidence="5" id="KW-1003">Cell membrane</keyword>
<keyword evidence="5" id="KW-0813">Transport</keyword>
<dbReference type="GO" id="GO:0043953">
    <property type="term" value="P:protein transport by the Tat complex"/>
    <property type="evidence" value="ECO:0007669"/>
    <property type="project" value="UniProtKB-UniRule"/>
</dbReference>
<dbReference type="GO" id="GO:0065002">
    <property type="term" value="P:intracellular protein transmembrane transport"/>
    <property type="evidence" value="ECO:0007669"/>
    <property type="project" value="TreeGrafter"/>
</dbReference>
<dbReference type="InterPro" id="IPR002033">
    <property type="entry name" value="TatC"/>
</dbReference>
<dbReference type="EMBL" id="LT838272">
    <property type="protein sequence ID" value="SMB98165.1"/>
    <property type="molecule type" value="Genomic_DNA"/>
</dbReference>
<evidence type="ECO:0000256" key="3">
    <source>
        <dbReference type="ARBA" id="ARBA00022989"/>
    </source>
</evidence>
<accession>A0A1W1VXT2</accession>
<feature type="transmembrane region" description="Helical" evidence="5">
    <location>
        <begin position="151"/>
        <end position="180"/>
    </location>
</feature>
<gene>
    <name evidence="5" type="primary">tatC</name>
    <name evidence="6" type="ORF">SAMN00808754_2167</name>
</gene>
<dbReference type="GO" id="GO:0009977">
    <property type="term" value="F:proton motive force dependent protein transmembrane transporter activity"/>
    <property type="evidence" value="ECO:0007669"/>
    <property type="project" value="TreeGrafter"/>
</dbReference>
<proteinExistence type="inferred from homology"/>
<name>A0A1W1VXT2_9FIRM</name>
<evidence type="ECO:0000256" key="2">
    <source>
        <dbReference type="ARBA" id="ARBA00022692"/>
    </source>
</evidence>
<keyword evidence="4 5" id="KW-0472">Membrane</keyword>
<dbReference type="GO" id="GO:0033281">
    <property type="term" value="C:TAT protein transport complex"/>
    <property type="evidence" value="ECO:0007669"/>
    <property type="project" value="UniProtKB-UniRule"/>
</dbReference>
<sequence length="246" mass="27820">MEDKSMTITEHLEELRKVLLVSLAALAVATVITYFGFRSQLLALLTRPVRDLGVTLVYITPGEAFFTSIKISFLAAIFLALPVILWEVWSFILPALHPHERRWVYIVMPFSLLLFFSGIIFGYLVVFPVALRFFLVTASEGFQPLITISKYLGFLTTFVLPFGLVFQLPLVIMLLTRLGLVSPQFLARNRKLAVLVIMVIAGVITPTPDVVSQLLLGLPMVLLYESSVWLSYLVRRRQEKVESEEV</sequence>
<dbReference type="PANTHER" id="PTHR30371">
    <property type="entry name" value="SEC-INDEPENDENT PROTEIN TRANSLOCASE PROTEIN TATC"/>
    <property type="match status" value="1"/>
</dbReference>
<keyword evidence="5" id="KW-0811">Translocation</keyword>
<keyword evidence="2 5" id="KW-0812">Transmembrane</keyword>
<dbReference type="Pfam" id="PF00902">
    <property type="entry name" value="TatC"/>
    <property type="match status" value="1"/>
</dbReference>
<comment type="similarity">
    <text evidence="5">Belongs to the TatC family.</text>
</comment>
<dbReference type="Proteomes" id="UP000192569">
    <property type="component" value="Chromosome I"/>
</dbReference>
<dbReference type="NCBIfam" id="TIGR00945">
    <property type="entry name" value="tatC"/>
    <property type="match status" value="1"/>
</dbReference>
<keyword evidence="7" id="KW-1185">Reference proteome</keyword>
<protein>
    <recommendedName>
        <fullName evidence="5">Sec-independent protein translocase protein TatC</fullName>
    </recommendedName>
</protein>
<organism evidence="6 7">
    <name type="scientific">Thermanaeromonas toyohensis ToBE</name>
    <dbReference type="NCBI Taxonomy" id="698762"/>
    <lineage>
        <taxon>Bacteria</taxon>
        <taxon>Bacillati</taxon>
        <taxon>Bacillota</taxon>
        <taxon>Clostridia</taxon>
        <taxon>Neomoorellales</taxon>
        <taxon>Neomoorellaceae</taxon>
        <taxon>Thermanaeromonas</taxon>
    </lineage>
</organism>
<keyword evidence="3 5" id="KW-1133">Transmembrane helix</keyword>
<comment type="function">
    <text evidence="5">Part of the twin-arginine translocation (Tat) system that transports large folded proteins containing a characteristic twin-arginine motif in their signal peptide across membranes.</text>
</comment>
<dbReference type="PANTHER" id="PTHR30371:SF0">
    <property type="entry name" value="SEC-INDEPENDENT PROTEIN TRANSLOCASE PROTEIN TATC, CHLOROPLASTIC-RELATED"/>
    <property type="match status" value="1"/>
</dbReference>